<dbReference type="PANTHER" id="PTHR10357">
    <property type="entry name" value="ALPHA-AMYLASE FAMILY MEMBER"/>
    <property type="match status" value="1"/>
</dbReference>
<keyword evidence="2 5" id="KW-0378">Hydrolase</keyword>
<dbReference type="FunFam" id="3.20.20.80:FF:000064">
    <property type="entry name" value="Oligo-1,6-glucosidase"/>
    <property type="match status" value="1"/>
</dbReference>
<evidence type="ECO:0000313" key="5">
    <source>
        <dbReference type="EMBL" id="MBB4014758.1"/>
    </source>
</evidence>
<dbReference type="RefSeq" id="WP_183637940.1">
    <property type="nucleotide sequence ID" value="NZ_BAABLE010000024.1"/>
</dbReference>
<dbReference type="SUPFAM" id="SSF51011">
    <property type="entry name" value="Glycosyl hydrolase domain"/>
    <property type="match status" value="1"/>
</dbReference>
<name>A0A840BTB0_9RHOO</name>
<comment type="similarity">
    <text evidence="1">Belongs to the glycosyl hydrolase 13 family.</text>
</comment>
<protein>
    <submittedName>
        <fullName evidence="5">Oligo-1,6-glucosidase</fullName>
        <ecNumber evidence="5">3.2.1.10</ecNumber>
    </submittedName>
</protein>
<dbReference type="InterPro" id="IPR013780">
    <property type="entry name" value="Glyco_hydro_b"/>
</dbReference>
<evidence type="ECO:0000256" key="2">
    <source>
        <dbReference type="ARBA" id="ARBA00022801"/>
    </source>
</evidence>
<keyword evidence="3 5" id="KW-0326">Glycosidase</keyword>
<dbReference type="GO" id="GO:0009313">
    <property type="term" value="P:oligosaccharide catabolic process"/>
    <property type="evidence" value="ECO:0007669"/>
    <property type="project" value="TreeGrafter"/>
</dbReference>
<dbReference type="SUPFAM" id="SSF51445">
    <property type="entry name" value="(Trans)glycosidases"/>
    <property type="match status" value="1"/>
</dbReference>
<dbReference type="InterPro" id="IPR045857">
    <property type="entry name" value="O16G_dom_2"/>
</dbReference>
<feature type="domain" description="Glycosyl hydrolase family 13 catalytic" evidence="4">
    <location>
        <begin position="14"/>
        <end position="417"/>
    </location>
</feature>
<dbReference type="Gene3D" id="2.60.40.1180">
    <property type="entry name" value="Golgi alpha-mannosidase II"/>
    <property type="match status" value="1"/>
</dbReference>
<proteinExistence type="inferred from homology"/>
<evidence type="ECO:0000256" key="3">
    <source>
        <dbReference type="ARBA" id="ARBA00023295"/>
    </source>
</evidence>
<keyword evidence="6" id="KW-1185">Reference proteome</keyword>
<dbReference type="Gene3D" id="3.20.20.80">
    <property type="entry name" value="Glycosidases"/>
    <property type="match status" value="1"/>
</dbReference>
<evidence type="ECO:0000313" key="6">
    <source>
        <dbReference type="Proteomes" id="UP000561045"/>
    </source>
</evidence>
<dbReference type="Proteomes" id="UP000561045">
    <property type="component" value="Unassembled WGS sequence"/>
</dbReference>
<dbReference type="PANTHER" id="PTHR10357:SF179">
    <property type="entry name" value="NEUTRAL AND BASIC AMINO ACID TRANSPORT PROTEIN RBAT"/>
    <property type="match status" value="1"/>
</dbReference>
<accession>A0A840BTB0</accession>
<evidence type="ECO:0000259" key="4">
    <source>
        <dbReference type="SMART" id="SM00642"/>
    </source>
</evidence>
<dbReference type="FunFam" id="3.90.400.10:FF:000002">
    <property type="entry name" value="Sucrose isomerase"/>
    <property type="match status" value="1"/>
</dbReference>
<reference evidence="5 6" key="1">
    <citation type="submission" date="2020-08" db="EMBL/GenBank/DDBJ databases">
        <title>Genomic Encyclopedia of Type Strains, Phase IV (KMG-IV): sequencing the most valuable type-strain genomes for metagenomic binning, comparative biology and taxonomic classification.</title>
        <authorList>
            <person name="Goeker M."/>
        </authorList>
    </citation>
    <scope>NUCLEOTIDE SEQUENCE [LARGE SCALE GENOMIC DNA]</scope>
    <source>
        <strain evidence="5 6">DSM 106739</strain>
    </source>
</reference>
<dbReference type="AlphaFoldDB" id="A0A840BTB0"/>
<dbReference type="InterPro" id="IPR006047">
    <property type="entry name" value="GH13_cat_dom"/>
</dbReference>
<dbReference type="CDD" id="cd11333">
    <property type="entry name" value="AmyAc_SI_OligoGlu_DGase"/>
    <property type="match status" value="1"/>
</dbReference>
<dbReference type="GO" id="GO:0004556">
    <property type="term" value="F:alpha-amylase activity"/>
    <property type="evidence" value="ECO:0007669"/>
    <property type="project" value="TreeGrafter"/>
</dbReference>
<dbReference type="EMBL" id="JACIET010000004">
    <property type="protein sequence ID" value="MBB4014758.1"/>
    <property type="molecule type" value="Genomic_DNA"/>
</dbReference>
<dbReference type="NCBIfam" id="NF008183">
    <property type="entry name" value="PRK10933.1"/>
    <property type="match status" value="1"/>
</dbReference>
<comment type="caution">
    <text evidence="5">The sequence shown here is derived from an EMBL/GenBank/DDBJ whole genome shotgun (WGS) entry which is preliminary data.</text>
</comment>
<organism evidence="5 6">
    <name type="scientific">Niveibacterium umoris</name>
    <dbReference type="NCBI Taxonomy" id="1193620"/>
    <lineage>
        <taxon>Bacteria</taxon>
        <taxon>Pseudomonadati</taxon>
        <taxon>Pseudomonadota</taxon>
        <taxon>Betaproteobacteria</taxon>
        <taxon>Rhodocyclales</taxon>
        <taxon>Rhodocyclaceae</taxon>
        <taxon>Niveibacterium</taxon>
    </lineage>
</organism>
<dbReference type="InterPro" id="IPR017853">
    <property type="entry name" value="GH"/>
</dbReference>
<dbReference type="Pfam" id="PF00128">
    <property type="entry name" value="Alpha-amylase"/>
    <property type="match status" value="1"/>
</dbReference>
<dbReference type="SMART" id="SM00642">
    <property type="entry name" value="Aamy"/>
    <property type="match status" value="1"/>
</dbReference>
<evidence type="ECO:0000256" key="1">
    <source>
        <dbReference type="ARBA" id="ARBA00008061"/>
    </source>
</evidence>
<gene>
    <name evidence="5" type="ORF">GGR36_004115</name>
</gene>
<dbReference type="EC" id="3.2.1.10" evidence="5"/>
<dbReference type="Gene3D" id="3.90.400.10">
    <property type="entry name" value="Oligo-1,6-glucosidase, Domain 2"/>
    <property type="match status" value="1"/>
</dbReference>
<sequence length="554" mass="61969">MSPAPWWKTCVAYQIYPRSFCDSNGDGVGDLRGIISKLDYLERLGIGMVWLCPVYASPNDDNGYDISDYEAIQPEFGTLEDWIALRDGLHARGIRLVMDLVANHSSDEHAWFVESRTAKDSGKRDWYIWRPPAADGGPPNDWQSVFGGPAWEFDGATGEYYLHLFSKKQPDLNWESTAFRTELFAMMRRWVALGIDGFRMDVINLISKPDGLGAGGNEGGMDRALNGPRMRDYLAEMRREVFAGTDLVTIGETPGMRLELAREITDERAPMLDMQFHFEHVDLDHAPGASKWDSTPMTMPALRATLSRWQEGMEPHGWNSLYLGNHDQPRAVSRYGDDGRYRRESATLLMTLLLTLKGTPFIYQGDEIGMANVAFDAITDYRDIETLNAWRWLTGERGLDAATALTMIRTKSRDNARTPMQWSAAPNAGFSSAKPWIAPNPDYTAHNVAAAEAAPDSVLHYTRRLIALRQRTPALHGGQYGLLDAEHPTLWLFERADATQRCLIALNFSDGRLPVPSAVASLPLRLGNYPPGDPATLRPWEARILAAPSHRSAP</sequence>
<dbReference type="GO" id="GO:0004574">
    <property type="term" value="F:oligo-1,6-glucosidase activity"/>
    <property type="evidence" value="ECO:0007669"/>
    <property type="project" value="UniProtKB-EC"/>
</dbReference>